<feature type="compositionally biased region" description="Acidic residues" evidence="6">
    <location>
        <begin position="362"/>
        <end position="371"/>
    </location>
</feature>
<evidence type="ECO:0000313" key="8">
    <source>
        <dbReference type="EMBL" id="KAL0483448.1"/>
    </source>
</evidence>
<dbReference type="GO" id="GO:0016491">
    <property type="term" value="F:oxidoreductase activity"/>
    <property type="evidence" value="ECO:0007669"/>
    <property type="project" value="UniProtKB-KW"/>
</dbReference>
<dbReference type="InterPro" id="IPR050910">
    <property type="entry name" value="JMJD6_ArgDemeth/LysHydrox"/>
</dbReference>
<accession>A0AAW2Z2E7</accession>
<dbReference type="FunFam" id="2.60.120.650:FF:000045">
    <property type="entry name" value="F-box protein At1g78280"/>
    <property type="match status" value="1"/>
</dbReference>
<dbReference type="InterPro" id="IPR003347">
    <property type="entry name" value="JmjC_dom"/>
</dbReference>
<dbReference type="GO" id="GO:0000987">
    <property type="term" value="F:cis-regulatory region sequence-specific DNA binding"/>
    <property type="evidence" value="ECO:0007669"/>
    <property type="project" value="TreeGrafter"/>
</dbReference>
<comment type="caution">
    <text evidence="8">The sequence shown here is derived from an EMBL/GenBank/DDBJ whole genome shotgun (WGS) entry which is preliminary data.</text>
</comment>
<dbReference type="SMART" id="SM00558">
    <property type="entry name" value="JmjC"/>
    <property type="match status" value="1"/>
</dbReference>
<keyword evidence="9" id="KW-1185">Reference proteome</keyword>
<feature type="region of interest" description="Disordered" evidence="6">
    <location>
        <begin position="362"/>
        <end position="381"/>
    </location>
</feature>
<evidence type="ECO:0000256" key="2">
    <source>
        <dbReference type="ARBA" id="ARBA00022723"/>
    </source>
</evidence>
<dbReference type="SUPFAM" id="SSF81383">
    <property type="entry name" value="F-box domain"/>
    <property type="match status" value="1"/>
</dbReference>
<gene>
    <name evidence="8" type="ORF">AKO1_014781</name>
</gene>
<organism evidence="8 9">
    <name type="scientific">Acrasis kona</name>
    <dbReference type="NCBI Taxonomy" id="1008807"/>
    <lineage>
        <taxon>Eukaryota</taxon>
        <taxon>Discoba</taxon>
        <taxon>Heterolobosea</taxon>
        <taxon>Tetramitia</taxon>
        <taxon>Eutetramitia</taxon>
        <taxon>Acrasidae</taxon>
        <taxon>Acrasis</taxon>
    </lineage>
</organism>
<dbReference type="Gene3D" id="1.20.1280.50">
    <property type="match status" value="1"/>
</dbReference>
<keyword evidence="4" id="KW-0408">Iron</keyword>
<evidence type="ECO:0000256" key="6">
    <source>
        <dbReference type="SAM" id="MobiDB-lite"/>
    </source>
</evidence>
<evidence type="ECO:0000256" key="4">
    <source>
        <dbReference type="ARBA" id="ARBA00023004"/>
    </source>
</evidence>
<proteinExistence type="predicted"/>
<dbReference type="AlphaFoldDB" id="A0AAW2Z2E7"/>
<dbReference type="PANTHER" id="PTHR12480:SF21">
    <property type="entry name" value="JMJC DOMAIN-CONTAINING PROTEIN 8"/>
    <property type="match status" value="1"/>
</dbReference>
<protein>
    <recommendedName>
        <fullName evidence="7">JmjC domain-containing protein</fullName>
    </recommendedName>
</protein>
<evidence type="ECO:0000256" key="1">
    <source>
        <dbReference type="ARBA" id="ARBA00004123"/>
    </source>
</evidence>
<dbReference type="PROSITE" id="PS51184">
    <property type="entry name" value="JMJC"/>
    <property type="match status" value="1"/>
</dbReference>
<evidence type="ECO:0000259" key="7">
    <source>
        <dbReference type="PROSITE" id="PS51184"/>
    </source>
</evidence>
<reference evidence="8 9" key="1">
    <citation type="submission" date="2024-03" db="EMBL/GenBank/DDBJ databases">
        <title>The Acrasis kona genome and developmental transcriptomes reveal deep origins of eukaryotic multicellular pathways.</title>
        <authorList>
            <person name="Sheikh S."/>
            <person name="Fu C.-J."/>
            <person name="Brown M.W."/>
            <person name="Baldauf S.L."/>
        </authorList>
    </citation>
    <scope>NUCLEOTIDE SEQUENCE [LARGE SCALE GENOMIC DNA]</scope>
    <source>
        <strain evidence="8 9">ATCC MYA-3509</strain>
    </source>
</reference>
<dbReference type="InterPro" id="IPR041667">
    <property type="entry name" value="Cupin_8"/>
</dbReference>
<dbReference type="GO" id="GO:0005634">
    <property type="term" value="C:nucleus"/>
    <property type="evidence" value="ECO:0007669"/>
    <property type="project" value="UniProtKB-SubCell"/>
</dbReference>
<dbReference type="PANTHER" id="PTHR12480">
    <property type="entry name" value="ARGININE DEMETHYLASE AND LYSYL-HYDROXYLASE JMJD"/>
    <property type="match status" value="1"/>
</dbReference>
<dbReference type="SUPFAM" id="SSF51197">
    <property type="entry name" value="Clavaminate synthase-like"/>
    <property type="match status" value="1"/>
</dbReference>
<dbReference type="EMBL" id="JAOPGA020000960">
    <property type="protein sequence ID" value="KAL0483448.1"/>
    <property type="molecule type" value="Genomic_DNA"/>
</dbReference>
<evidence type="ECO:0000313" key="9">
    <source>
        <dbReference type="Proteomes" id="UP001431209"/>
    </source>
</evidence>
<dbReference type="Pfam" id="PF13621">
    <property type="entry name" value="Cupin_8"/>
    <property type="match status" value="1"/>
</dbReference>
<feature type="domain" description="JmjC" evidence="7">
    <location>
        <begin position="259"/>
        <end position="432"/>
    </location>
</feature>
<feature type="compositionally biased region" description="Basic residues" evidence="6">
    <location>
        <begin position="10"/>
        <end position="30"/>
    </location>
</feature>
<dbReference type="GO" id="GO:0046872">
    <property type="term" value="F:metal ion binding"/>
    <property type="evidence" value="ECO:0007669"/>
    <property type="project" value="UniProtKB-KW"/>
</dbReference>
<keyword evidence="2" id="KW-0479">Metal-binding</keyword>
<name>A0AAW2Z2E7_9EUKA</name>
<evidence type="ECO:0000256" key="3">
    <source>
        <dbReference type="ARBA" id="ARBA00023002"/>
    </source>
</evidence>
<dbReference type="Gene3D" id="2.60.120.650">
    <property type="entry name" value="Cupin"/>
    <property type="match status" value="1"/>
</dbReference>
<dbReference type="Proteomes" id="UP001431209">
    <property type="component" value="Unassembled WGS sequence"/>
</dbReference>
<sequence>MLSHNTFPSNKRKRNTVFKKKKSDSRRAKPHPNNVKPPGNYYLDSFEDSFVDTRVTGMGRMLSLLDDQSISNIIECLPGRDLSTLSCVSKAFYIYCQEEDHWKRLCIKEFVGSFQFVKNWQRTYKTMKRPNLTFKTDHIEIRADFFYSEIMYHSWRCLSANLTQWCKKDNVDRREALSVQDFVKEYDMGNKPVVITDVVTQWPAFKDKLWTREQLVKDHGDTKFYINAGMHMKLKDFFTYSSQVNEENPAYLFDPKFGEECPKLLQDYQVPKYFEEDFFSCLEAERPNYRWFLAGPAKSGATFHKDPNHTSAWNACVTGHKKWVMYPPHITPPGVYPSADGLEVTAPISIVEWFQNFYEDDRGDDDDEDGANQDGQNKDAPIEFIQRPGDLVYVPTGWWHIVLNLEECIAVTHNFCNTHNIHNVSRFIRTKNSEKLIDKFSAAMNRHYPDVWKDVSDKEEKRQSENKSARVVFWEKLEQTHEDKPFVFDFGE</sequence>
<keyword evidence="5" id="KW-0539">Nucleus</keyword>
<feature type="region of interest" description="Disordered" evidence="6">
    <location>
        <begin position="1"/>
        <end position="38"/>
    </location>
</feature>
<dbReference type="InterPro" id="IPR036047">
    <property type="entry name" value="F-box-like_dom_sf"/>
</dbReference>
<evidence type="ECO:0000256" key="5">
    <source>
        <dbReference type="ARBA" id="ARBA00023242"/>
    </source>
</evidence>
<comment type="subcellular location">
    <subcellularLocation>
        <location evidence="1">Nucleus</location>
    </subcellularLocation>
</comment>
<dbReference type="Pfam" id="PF00646">
    <property type="entry name" value="F-box"/>
    <property type="match status" value="1"/>
</dbReference>
<keyword evidence="3" id="KW-0560">Oxidoreductase</keyword>
<dbReference type="InterPro" id="IPR001810">
    <property type="entry name" value="F-box_dom"/>
</dbReference>